<keyword evidence="3" id="KW-1185">Reference proteome</keyword>
<dbReference type="SMART" id="SM00943">
    <property type="entry name" value="Prim-Pol"/>
    <property type="match status" value="1"/>
</dbReference>
<organism evidence="2 3">
    <name type="scientific">Streptomyces minutiscleroticus</name>
    <dbReference type="NCBI Taxonomy" id="68238"/>
    <lineage>
        <taxon>Bacteria</taxon>
        <taxon>Bacillati</taxon>
        <taxon>Actinomycetota</taxon>
        <taxon>Actinomycetes</taxon>
        <taxon>Kitasatosporales</taxon>
        <taxon>Streptomycetaceae</taxon>
        <taxon>Streptomyces</taxon>
    </lineage>
</organism>
<dbReference type="AlphaFoldDB" id="A0A918NVC7"/>
<sequence length="218" mass="22941">MGFTIGGIREMRSGSRRRDRTSECTAVAEFTGLWGWDVVPGARAASGACSCGRVDCRAPGAHPLDFAPVLRAGATLDAVTRTWAEFPGASVMLPVGRAFDVIEVAEAAGRHALVRLERMGLPLGPVTATPDGRAHFFVAPGAAARLPELLYRMGWDDDTALDLRGLGPGTYVTAPPSDRGGLGPVRWLRSPSLDSATKPPQARLLLGALAYVAHRSAG</sequence>
<gene>
    <name evidence="2" type="ORF">GCM10010358_59640</name>
</gene>
<feature type="domain" description="DNA primase/polymerase bifunctional N-terminal" evidence="1">
    <location>
        <begin position="27"/>
        <end position="206"/>
    </location>
</feature>
<comment type="caution">
    <text evidence="2">The sequence shown here is derived from an EMBL/GenBank/DDBJ whole genome shotgun (WGS) entry which is preliminary data.</text>
</comment>
<accession>A0A918NVC7</accession>
<proteinExistence type="predicted"/>
<dbReference type="EMBL" id="BMVU01000038">
    <property type="protein sequence ID" value="GGX97938.1"/>
    <property type="molecule type" value="Genomic_DNA"/>
</dbReference>
<protein>
    <submittedName>
        <fullName evidence="2">DNA primase</fullName>
    </submittedName>
</protein>
<dbReference type="RefSeq" id="WP_190193428.1">
    <property type="nucleotide sequence ID" value="NZ_BMVU01000038.1"/>
</dbReference>
<reference evidence="2" key="2">
    <citation type="submission" date="2020-09" db="EMBL/GenBank/DDBJ databases">
        <authorList>
            <person name="Sun Q."/>
            <person name="Ohkuma M."/>
        </authorList>
    </citation>
    <scope>NUCLEOTIDE SEQUENCE</scope>
    <source>
        <strain evidence="2">JCM 4790</strain>
    </source>
</reference>
<dbReference type="InterPro" id="IPR015330">
    <property type="entry name" value="DNA_primase/pol_bifunc_N"/>
</dbReference>
<evidence type="ECO:0000259" key="1">
    <source>
        <dbReference type="SMART" id="SM00943"/>
    </source>
</evidence>
<dbReference type="Proteomes" id="UP000619244">
    <property type="component" value="Unassembled WGS sequence"/>
</dbReference>
<name>A0A918NVC7_9ACTN</name>
<evidence type="ECO:0000313" key="2">
    <source>
        <dbReference type="EMBL" id="GGX97938.1"/>
    </source>
</evidence>
<evidence type="ECO:0000313" key="3">
    <source>
        <dbReference type="Proteomes" id="UP000619244"/>
    </source>
</evidence>
<reference evidence="2" key="1">
    <citation type="journal article" date="2014" name="Int. J. Syst. Evol. Microbiol.">
        <title>Complete genome sequence of Corynebacterium casei LMG S-19264T (=DSM 44701T), isolated from a smear-ripened cheese.</title>
        <authorList>
            <consortium name="US DOE Joint Genome Institute (JGI-PGF)"/>
            <person name="Walter F."/>
            <person name="Albersmeier A."/>
            <person name="Kalinowski J."/>
            <person name="Ruckert C."/>
        </authorList>
    </citation>
    <scope>NUCLEOTIDE SEQUENCE</scope>
    <source>
        <strain evidence="2">JCM 4790</strain>
    </source>
</reference>
<dbReference type="Pfam" id="PF09250">
    <property type="entry name" value="Prim-Pol"/>
    <property type="match status" value="1"/>
</dbReference>